<comment type="caution">
    <text evidence="2">The sequence shown here is derived from an EMBL/GenBank/DDBJ whole genome shotgun (WGS) entry which is preliminary data.</text>
</comment>
<dbReference type="Proteomes" id="UP001367508">
    <property type="component" value="Unassembled WGS sequence"/>
</dbReference>
<feature type="region of interest" description="Disordered" evidence="1">
    <location>
        <begin position="1"/>
        <end position="24"/>
    </location>
</feature>
<evidence type="ECO:0000313" key="3">
    <source>
        <dbReference type="Proteomes" id="UP001367508"/>
    </source>
</evidence>
<evidence type="ECO:0000313" key="2">
    <source>
        <dbReference type="EMBL" id="KAK7338096.1"/>
    </source>
</evidence>
<keyword evidence="3" id="KW-1185">Reference proteome</keyword>
<reference evidence="2 3" key="1">
    <citation type="submission" date="2024-01" db="EMBL/GenBank/DDBJ databases">
        <title>The genomes of 5 underutilized Papilionoideae crops provide insights into root nodulation and disease resistanc.</title>
        <authorList>
            <person name="Jiang F."/>
        </authorList>
    </citation>
    <scope>NUCLEOTIDE SEQUENCE [LARGE SCALE GENOMIC DNA]</scope>
    <source>
        <strain evidence="2">LVBAO_FW01</strain>
        <tissue evidence="2">Leaves</tissue>
    </source>
</reference>
<organism evidence="2 3">
    <name type="scientific">Canavalia gladiata</name>
    <name type="common">Sword bean</name>
    <name type="synonym">Dolichos gladiatus</name>
    <dbReference type="NCBI Taxonomy" id="3824"/>
    <lineage>
        <taxon>Eukaryota</taxon>
        <taxon>Viridiplantae</taxon>
        <taxon>Streptophyta</taxon>
        <taxon>Embryophyta</taxon>
        <taxon>Tracheophyta</taxon>
        <taxon>Spermatophyta</taxon>
        <taxon>Magnoliopsida</taxon>
        <taxon>eudicotyledons</taxon>
        <taxon>Gunneridae</taxon>
        <taxon>Pentapetalae</taxon>
        <taxon>rosids</taxon>
        <taxon>fabids</taxon>
        <taxon>Fabales</taxon>
        <taxon>Fabaceae</taxon>
        <taxon>Papilionoideae</taxon>
        <taxon>50 kb inversion clade</taxon>
        <taxon>NPAAA clade</taxon>
        <taxon>indigoferoid/millettioid clade</taxon>
        <taxon>Phaseoleae</taxon>
        <taxon>Canavalia</taxon>
    </lineage>
</organism>
<proteinExistence type="predicted"/>
<dbReference type="EMBL" id="JAYMYQ010000004">
    <property type="protein sequence ID" value="KAK7338096.1"/>
    <property type="molecule type" value="Genomic_DNA"/>
</dbReference>
<sequence length="214" mass="23636">MVTTWKGKIGKRKLPANDGDSGRRQGALQHTLRAYGLYWYQRRMIIFEKTVVVSDGIPCCHIFCALKQLHVDTIPSSLICKRWTKSVKGMDNNFQYGVHDKNEPSLIPIQCSVKSVNKNRENGVSGNVKVDDTHGAVLPSGSAQLNTTFTSLLQNLHELGNIVGLPIMMHSKDSVVAKAYIFYLILVLLEDKDDIEEAGLSPTPTTESATPNPA</sequence>
<name>A0AAN9LLZ8_CANGL</name>
<evidence type="ECO:0000256" key="1">
    <source>
        <dbReference type="SAM" id="MobiDB-lite"/>
    </source>
</evidence>
<protein>
    <recommendedName>
        <fullName evidence="4">Protein FAR1-RELATED SEQUENCE</fullName>
    </recommendedName>
</protein>
<evidence type="ECO:0008006" key="4">
    <source>
        <dbReference type="Google" id="ProtNLM"/>
    </source>
</evidence>
<dbReference type="AlphaFoldDB" id="A0AAN9LLZ8"/>
<accession>A0AAN9LLZ8</accession>
<gene>
    <name evidence="2" type="ORF">VNO77_18695</name>
</gene>